<evidence type="ECO:0000256" key="5">
    <source>
        <dbReference type="ARBA" id="ARBA00023002"/>
    </source>
</evidence>
<dbReference type="GO" id="GO:0046872">
    <property type="term" value="F:metal ion binding"/>
    <property type="evidence" value="ECO:0007669"/>
    <property type="project" value="UniProtKB-KW"/>
</dbReference>
<accession>A0A402CCA6</accession>
<comment type="cofactor">
    <cofactor evidence="1">
        <name>FAD</name>
        <dbReference type="ChEBI" id="CHEBI:57692"/>
    </cofactor>
</comment>
<dbReference type="GO" id="GO:0008168">
    <property type="term" value="F:methyltransferase activity"/>
    <property type="evidence" value="ECO:0007669"/>
    <property type="project" value="UniProtKB-KW"/>
</dbReference>
<dbReference type="SUPFAM" id="SSF52343">
    <property type="entry name" value="Ferredoxin reductase-like, C-terminal NADP-linked domain"/>
    <property type="match status" value="1"/>
</dbReference>
<dbReference type="InterPro" id="IPR006058">
    <property type="entry name" value="2Fe2S_fd_BS"/>
</dbReference>
<dbReference type="PANTHER" id="PTHR47354">
    <property type="entry name" value="NADH OXIDOREDUCTASE HCR"/>
    <property type="match status" value="1"/>
</dbReference>
<evidence type="ECO:0000256" key="7">
    <source>
        <dbReference type="ARBA" id="ARBA00023014"/>
    </source>
</evidence>
<dbReference type="SUPFAM" id="SSF63380">
    <property type="entry name" value="Riboflavin synthase domain-like"/>
    <property type="match status" value="1"/>
</dbReference>
<dbReference type="EMBL" id="BHYM01000043">
    <property type="protein sequence ID" value="GCE41280.1"/>
    <property type="molecule type" value="Genomic_DNA"/>
</dbReference>
<keyword evidence="3" id="KW-0001">2Fe-2S</keyword>
<gene>
    <name evidence="10" type="ORF">Rhow_004939</name>
</gene>
<dbReference type="GO" id="GO:0051537">
    <property type="term" value="F:2 iron, 2 sulfur cluster binding"/>
    <property type="evidence" value="ECO:0007669"/>
    <property type="project" value="UniProtKB-KW"/>
</dbReference>
<keyword evidence="10" id="KW-0808">Transferase</keyword>
<evidence type="ECO:0000256" key="2">
    <source>
        <dbReference type="ARBA" id="ARBA00022630"/>
    </source>
</evidence>
<dbReference type="InterPro" id="IPR001041">
    <property type="entry name" value="2Fe-2S_ferredoxin-type"/>
</dbReference>
<dbReference type="InterPro" id="IPR017927">
    <property type="entry name" value="FAD-bd_FR_type"/>
</dbReference>
<dbReference type="Pfam" id="PF00175">
    <property type="entry name" value="NAD_binding_1"/>
    <property type="match status" value="1"/>
</dbReference>
<dbReference type="InterPro" id="IPR036010">
    <property type="entry name" value="2Fe-2S_ferredoxin-like_sf"/>
</dbReference>
<evidence type="ECO:0000256" key="3">
    <source>
        <dbReference type="ARBA" id="ARBA00022714"/>
    </source>
</evidence>
<comment type="caution">
    <text evidence="10">The sequence shown here is derived from an EMBL/GenBank/DDBJ whole genome shotgun (WGS) entry which is preliminary data.</text>
</comment>
<dbReference type="SUPFAM" id="SSF54292">
    <property type="entry name" value="2Fe-2S ferredoxin-like"/>
    <property type="match status" value="1"/>
</dbReference>
<sequence length="320" mass="34032">MKSTHNETGLSLVVAAKFDAADGVAVLQLRHPDGSDLPQWSPGAHIDLILTPEITRQYSLCGDPADRTTWQVGVLREPAGRGGSQFVHDKLAAGDTVQVRGPRNHFELDDSPNYLFIAGGIGITPIMAMAAEADRAGAKWTLAYGGRSRATMAFLDELSGRYPDNVTIYPHDEKGLIDLDALLDTSTPDTLVYTCGPGVLLDAVTAKCQSWPAGSLHLERFSANPMNEPVLTSSFEVELALSGTTITVNPDESVLEAVTACGIQVLSSCGEGTCGTCETAVLDGTVDHRDSVLTEDEQAANDTMMICVSRASCPKLVLEL</sequence>
<dbReference type="InterPro" id="IPR039261">
    <property type="entry name" value="FNR_nucleotide-bd"/>
</dbReference>
<evidence type="ECO:0000259" key="8">
    <source>
        <dbReference type="PROSITE" id="PS51085"/>
    </source>
</evidence>
<feature type="domain" description="2Fe-2S ferredoxin-type" evidence="8">
    <location>
        <begin position="235"/>
        <end position="320"/>
    </location>
</feature>
<keyword evidence="10" id="KW-0489">Methyltransferase</keyword>
<reference evidence="10 11" key="1">
    <citation type="submission" date="2018-11" db="EMBL/GenBank/DDBJ databases">
        <title>Microbial catabolism of amino acid.</title>
        <authorList>
            <person name="Hibi M."/>
            <person name="Ogawa J."/>
        </authorList>
    </citation>
    <scope>NUCLEOTIDE SEQUENCE [LARGE SCALE GENOMIC DNA]</scope>
    <source>
        <strain evidence="10 11">C31-06</strain>
    </source>
</reference>
<dbReference type="InterPro" id="IPR012675">
    <property type="entry name" value="Beta-grasp_dom_sf"/>
</dbReference>
<dbReference type="Gene3D" id="2.40.30.10">
    <property type="entry name" value="Translation factors"/>
    <property type="match status" value="1"/>
</dbReference>
<dbReference type="Gene3D" id="3.40.50.80">
    <property type="entry name" value="Nucleotide-binding domain of ferredoxin-NADP reductase (FNR) module"/>
    <property type="match status" value="1"/>
</dbReference>
<evidence type="ECO:0000256" key="6">
    <source>
        <dbReference type="ARBA" id="ARBA00023004"/>
    </source>
</evidence>
<keyword evidence="7" id="KW-0411">Iron-sulfur</keyword>
<keyword evidence="5" id="KW-0560">Oxidoreductase</keyword>
<evidence type="ECO:0000256" key="4">
    <source>
        <dbReference type="ARBA" id="ARBA00022723"/>
    </source>
</evidence>
<dbReference type="InterPro" id="IPR050415">
    <property type="entry name" value="MRET"/>
</dbReference>
<dbReference type="InterPro" id="IPR001433">
    <property type="entry name" value="OxRdtase_FAD/NAD-bd"/>
</dbReference>
<name>A0A402CCA6_RHOWR</name>
<evidence type="ECO:0000256" key="1">
    <source>
        <dbReference type="ARBA" id="ARBA00001974"/>
    </source>
</evidence>
<dbReference type="Proteomes" id="UP000287519">
    <property type="component" value="Unassembled WGS sequence"/>
</dbReference>
<dbReference type="PROSITE" id="PS51085">
    <property type="entry name" value="2FE2S_FER_2"/>
    <property type="match status" value="1"/>
</dbReference>
<dbReference type="GO" id="GO:0032259">
    <property type="term" value="P:methylation"/>
    <property type="evidence" value="ECO:0007669"/>
    <property type="project" value="UniProtKB-KW"/>
</dbReference>
<evidence type="ECO:0000313" key="10">
    <source>
        <dbReference type="EMBL" id="GCE41280.1"/>
    </source>
</evidence>
<keyword evidence="6" id="KW-0408">Iron</keyword>
<dbReference type="GO" id="GO:0016491">
    <property type="term" value="F:oxidoreductase activity"/>
    <property type="evidence" value="ECO:0007669"/>
    <property type="project" value="UniProtKB-KW"/>
</dbReference>
<dbReference type="Pfam" id="PF00111">
    <property type="entry name" value="Fer2"/>
    <property type="match status" value="1"/>
</dbReference>
<keyword evidence="11" id="KW-1185">Reference proteome</keyword>
<dbReference type="PANTHER" id="PTHR47354:SF1">
    <property type="entry name" value="CARNITINE MONOOXYGENASE REDUCTASE SUBUNIT"/>
    <property type="match status" value="1"/>
</dbReference>
<dbReference type="PROSITE" id="PS51384">
    <property type="entry name" value="FAD_FR"/>
    <property type="match status" value="1"/>
</dbReference>
<dbReference type="CDD" id="cd00207">
    <property type="entry name" value="fer2"/>
    <property type="match status" value="1"/>
</dbReference>
<feature type="domain" description="FAD-binding FR-type" evidence="9">
    <location>
        <begin position="7"/>
        <end position="109"/>
    </location>
</feature>
<protein>
    <submittedName>
        <fullName evidence="10">Flavodoxin reductases (Ferredoxin-NADPH reductases) family 1 Vanillate O-demethylase oxidoreductase</fullName>
    </submittedName>
</protein>
<dbReference type="CDD" id="cd06185">
    <property type="entry name" value="PDR_like"/>
    <property type="match status" value="1"/>
</dbReference>
<proteinExistence type="predicted"/>
<organism evidence="10 11">
    <name type="scientific">Rhodococcus wratislaviensis</name>
    <name type="common">Tsukamurella wratislaviensis</name>
    <dbReference type="NCBI Taxonomy" id="44752"/>
    <lineage>
        <taxon>Bacteria</taxon>
        <taxon>Bacillati</taxon>
        <taxon>Actinomycetota</taxon>
        <taxon>Actinomycetes</taxon>
        <taxon>Mycobacteriales</taxon>
        <taxon>Nocardiaceae</taxon>
        <taxon>Rhodococcus</taxon>
    </lineage>
</organism>
<evidence type="ECO:0000313" key="11">
    <source>
        <dbReference type="Proteomes" id="UP000287519"/>
    </source>
</evidence>
<keyword evidence="4" id="KW-0479">Metal-binding</keyword>
<dbReference type="AlphaFoldDB" id="A0A402CCA6"/>
<dbReference type="PRINTS" id="PR00409">
    <property type="entry name" value="PHDIOXRDTASE"/>
</dbReference>
<dbReference type="InterPro" id="IPR017938">
    <property type="entry name" value="Riboflavin_synthase-like_b-brl"/>
</dbReference>
<dbReference type="RefSeq" id="WP_124393404.1">
    <property type="nucleotide sequence ID" value="NZ_BHYM01000043.1"/>
</dbReference>
<keyword evidence="2" id="KW-0285">Flavoprotein</keyword>
<evidence type="ECO:0000259" key="9">
    <source>
        <dbReference type="PROSITE" id="PS51384"/>
    </source>
</evidence>
<dbReference type="OrthoDB" id="502624at2"/>
<dbReference type="PROSITE" id="PS00197">
    <property type="entry name" value="2FE2S_FER_1"/>
    <property type="match status" value="1"/>
</dbReference>
<dbReference type="Gene3D" id="3.10.20.30">
    <property type="match status" value="1"/>
</dbReference>